<reference evidence="3 4" key="2">
    <citation type="submission" date="2018-11" db="EMBL/GenBank/DDBJ databases">
        <authorList>
            <consortium name="Pathogen Informatics"/>
        </authorList>
    </citation>
    <scope>NUCLEOTIDE SEQUENCE [LARGE SCALE GENOMIC DNA]</scope>
</reference>
<feature type="coiled-coil region" evidence="1">
    <location>
        <begin position="14"/>
        <end position="41"/>
    </location>
</feature>
<dbReference type="EMBL" id="UYRT01078160">
    <property type="protein sequence ID" value="VDN17925.1"/>
    <property type="molecule type" value="Genomic_DNA"/>
</dbReference>
<evidence type="ECO:0000256" key="1">
    <source>
        <dbReference type="SAM" id="Coils"/>
    </source>
</evidence>
<dbReference type="Proteomes" id="UP000271098">
    <property type="component" value="Unassembled WGS sequence"/>
</dbReference>
<dbReference type="AlphaFoldDB" id="A0A183DQ09"/>
<dbReference type="WBParaSite" id="GPUH_0001081301-mRNA-1">
    <property type="protein sequence ID" value="GPUH_0001081301-mRNA-1"/>
    <property type="gene ID" value="GPUH_0001081301"/>
</dbReference>
<evidence type="ECO:0000313" key="3">
    <source>
        <dbReference type="EMBL" id="VDN17925.1"/>
    </source>
</evidence>
<accession>A0A183DQ09</accession>
<sequence length="397" mass="44000">MYKFDTTAASARSNQSLVTANQALRRELALARAKITRQQRIITEQEMRITRLETTDENERTSVIVRSRLRQQIRHLQAITGRTVRFLQKTVRDYENAADCTAQAMALSNYISPREYDAFTLSPMPSTVDEAIEGKPVAVLSSKHVINANGTDFERAGCVVLQYSPRGTALLGSFLRIADAFIIRASCTVLKSEIGFSKPLLDYCSCFPDLNALTSYLSVPVHYLTSRAETAAAAFNTVPENISVEIHATNLPKHRLDQASAATSDVLVSDSEKERDEAGSGISSESSEKFHIDWGQLEYVTCRRGHQTDNACKGEMPDGAKSGGVRPISRSPRRRRTIPASSTRSPESSVTHSRASHTAALDAENEKRKRPVRAAAARISSFKEPTLRNKMRNPKRK</sequence>
<evidence type="ECO:0000256" key="2">
    <source>
        <dbReference type="SAM" id="MobiDB-lite"/>
    </source>
</evidence>
<organism evidence="5">
    <name type="scientific">Gongylonema pulchrum</name>
    <dbReference type="NCBI Taxonomy" id="637853"/>
    <lineage>
        <taxon>Eukaryota</taxon>
        <taxon>Metazoa</taxon>
        <taxon>Ecdysozoa</taxon>
        <taxon>Nematoda</taxon>
        <taxon>Chromadorea</taxon>
        <taxon>Rhabditida</taxon>
        <taxon>Spirurina</taxon>
        <taxon>Spiruromorpha</taxon>
        <taxon>Spiruroidea</taxon>
        <taxon>Gongylonematidae</taxon>
        <taxon>Gongylonema</taxon>
    </lineage>
</organism>
<feature type="region of interest" description="Disordered" evidence="2">
    <location>
        <begin position="309"/>
        <end position="397"/>
    </location>
</feature>
<evidence type="ECO:0000313" key="5">
    <source>
        <dbReference type="WBParaSite" id="GPUH_0001081301-mRNA-1"/>
    </source>
</evidence>
<proteinExistence type="predicted"/>
<feature type="region of interest" description="Disordered" evidence="2">
    <location>
        <begin position="262"/>
        <end position="287"/>
    </location>
</feature>
<name>A0A183DQ09_9BILA</name>
<evidence type="ECO:0000313" key="4">
    <source>
        <dbReference type="Proteomes" id="UP000271098"/>
    </source>
</evidence>
<keyword evidence="1" id="KW-0175">Coiled coil</keyword>
<gene>
    <name evidence="3" type="ORF">GPUH_LOCUS10800</name>
</gene>
<dbReference type="OrthoDB" id="5851612at2759"/>
<protein>
    <submittedName>
        <fullName evidence="5">Shugoshin C-terminal domain-containing protein</fullName>
    </submittedName>
</protein>
<keyword evidence="4" id="KW-1185">Reference proteome</keyword>
<reference evidence="5" key="1">
    <citation type="submission" date="2016-06" db="UniProtKB">
        <authorList>
            <consortium name="WormBaseParasite"/>
        </authorList>
    </citation>
    <scope>IDENTIFICATION</scope>
</reference>